<dbReference type="SUPFAM" id="SSF103025">
    <property type="entry name" value="Folate-binding domain"/>
    <property type="match status" value="1"/>
</dbReference>
<dbReference type="Gene3D" id="3.30.70.1400">
    <property type="entry name" value="Aminomethyltransferase beta-barrel domains"/>
    <property type="match status" value="1"/>
</dbReference>
<dbReference type="NCBIfam" id="TIGR03317">
    <property type="entry name" value="ygfZ_signature"/>
    <property type="match status" value="1"/>
</dbReference>
<accession>A0A2K9A391</accession>
<dbReference type="Gene3D" id="2.40.30.160">
    <property type="match status" value="1"/>
</dbReference>
<gene>
    <name evidence="1" type="ORF">CW740_03380</name>
</gene>
<dbReference type="Gene3D" id="3.30.70.1630">
    <property type="match status" value="1"/>
</dbReference>
<dbReference type="EMBL" id="CP025120">
    <property type="protein sequence ID" value="AUD78335.1"/>
    <property type="molecule type" value="Genomic_DNA"/>
</dbReference>
<dbReference type="InterPro" id="IPR045179">
    <property type="entry name" value="YgfZ/GcvT"/>
</dbReference>
<dbReference type="KEGG" id="kpd:CW740_03380"/>
<reference evidence="1 2" key="1">
    <citation type="submission" date="2017-12" db="EMBL/GenBank/DDBJ databases">
        <title>Kangiella profundi FT102 completed genome.</title>
        <authorList>
            <person name="Xu J."/>
            <person name="Wang J."/>
            <person name="Lu Y."/>
        </authorList>
    </citation>
    <scope>NUCLEOTIDE SEQUENCE [LARGE SCALE GENOMIC DNA]</scope>
    <source>
        <strain evidence="1 2">FT102</strain>
    </source>
</reference>
<dbReference type="Proteomes" id="UP000232693">
    <property type="component" value="Chromosome"/>
</dbReference>
<dbReference type="PANTHER" id="PTHR22602:SF0">
    <property type="entry name" value="TRANSFERASE CAF17, MITOCHONDRIAL-RELATED"/>
    <property type="match status" value="1"/>
</dbReference>
<keyword evidence="2" id="KW-1185">Reference proteome</keyword>
<protein>
    <submittedName>
        <fullName evidence="1">Folate-binding protein YgfZ</fullName>
    </submittedName>
</protein>
<name>A0A2K9A391_9GAMM</name>
<organism evidence="1 2">
    <name type="scientific">Kangiella profundi</name>
    <dbReference type="NCBI Taxonomy" id="1561924"/>
    <lineage>
        <taxon>Bacteria</taxon>
        <taxon>Pseudomonadati</taxon>
        <taxon>Pseudomonadota</taxon>
        <taxon>Gammaproteobacteria</taxon>
        <taxon>Kangiellales</taxon>
        <taxon>Kangiellaceae</taxon>
        <taxon>Kangiella</taxon>
    </lineage>
</organism>
<dbReference type="PANTHER" id="PTHR22602">
    <property type="entry name" value="TRANSFERASE CAF17, MITOCHONDRIAL-RELATED"/>
    <property type="match status" value="1"/>
</dbReference>
<dbReference type="AlphaFoldDB" id="A0A2K9A391"/>
<proteinExistence type="predicted"/>
<dbReference type="PIRSF" id="PIRSF006487">
    <property type="entry name" value="GcvT"/>
    <property type="match status" value="1"/>
</dbReference>
<evidence type="ECO:0000313" key="1">
    <source>
        <dbReference type="EMBL" id="AUD78335.1"/>
    </source>
</evidence>
<dbReference type="GO" id="GO:0016226">
    <property type="term" value="P:iron-sulfur cluster assembly"/>
    <property type="evidence" value="ECO:0007669"/>
    <property type="project" value="TreeGrafter"/>
</dbReference>
<sequence>MKQNKHSTMNFTNQDAMQHIIQLQNIACELGHYGIIRVHGEDAKKFLQGQLTCDLDKITDQKASLGGFCNVQGRLHGIFFTIKYGEDYLLLVPKQGLEHLLNKLKMYAVFFKVELVDASLDFQIWGHTQKGANSNFAEDMSLVVTEANGVTEVHLNSLFNASFMVAEKEHGNAIIKALEGTTLADVNAWDYIEIQAHIPLVYEETIEELLPHFVGLPQVGGVSFDKGCYTGQEIVARMHYRGKLKTHALLAYSKDTATLTPGDKVHNEDDKAVGDVIRSTVFDGKTYALISLADKAMESELTINGAQFEILD</sequence>
<evidence type="ECO:0000313" key="2">
    <source>
        <dbReference type="Proteomes" id="UP000232693"/>
    </source>
</evidence>
<dbReference type="OrthoDB" id="9796287at2"/>
<dbReference type="InterPro" id="IPR017703">
    <property type="entry name" value="YgfZ/GCV_T_CS"/>
</dbReference>